<evidence type="ECO:0000256" key="1">
    <source>
        <dbReference type="SAM" id="MobiDB-lite"/>
    </source>
</evidence>
<evidence type="ECO:0000313" key="3">
    <source>
        <dbReference type="Proteomes" id="UP001630127"/>
    </source>
</evidence>
<comment type="caution">
    <text evidence="2">The sequence shown here is derived from an EMBL/GenBank/DDBJ whole genome shotgun (WGS) entry which is preliminary data.</text>
</comment>
<dbReference type="AlphaFoldDB" id="A0ABD2XY94"/>
<feature type="region of interest" description="Disordered" evidence="1">
    <location>
        <begin position="129"/>
        <end position="169"/>
    </location>
</feature>
<feature type="region of interest" description="Disordered" evidence="1">
    <location>
        <begin position="44"/>
        <end position="90"/>
    </location>
</feature>
<sequence length="169" mass="18894">MWRLLSFDQKKTTQTCHKTNSNEHSFTNKGKEMANSACKMFTEHKHTEQHHDQNGGHHAHHGVAKTHNSGNHESHASCHVQQQSARQGSHLNTANTCTAATDHKKKKKGHGGNFIANIGEHIKNMKNKKLRKAGKCNGTSRDSSSSSSYDESNKETSANEKEHNSYLIR</sequence>
<feature type="compositionally biased region" description="Basic and acidic residues" evidence="1">
    <location>
        <begin position="44"/>
        <end position="55"/>
    </location>
</feature>
<dbReference type="Proteomes" id="UP001630127">
    <property type="component" value="Unassembled WGS sequence"/>
</dbReference>
<evidence type="ECO:0000313" key="2">
    <source>
        <dbReference type="EMBL" id="KAL3499237.1"/>
    </source>
</evidence>
<accession>A0ABD2XY94</accession>
<feature type="compositionally biased region" description="Polar residues" evidence="1">
    <location>
        <begin position="79"/>
        <end position="90"/>
    </location>
</feature>
<reference evidence="2 3" key="1">
    <citation type="submission" date="2024-11" db="EMBL/GenBank/DDBJ databases">
        <title>A near-complete genome assembly of Cinchona calisaya.</title>
        <authorList>
            <person name="Lian D.C."/>
            <person name="Zhao X.W."/>
            <person name="Wei L."/>
        </authorList>
    </citation>
    <scope>NUCLEOTIDE SEQUENCE [LARGE SCALE GENOMIC DNA]</scope>
    <source>
        <tissue evidence="2">Nenye</tissue>
    </source>
</reference>
<keyword evidence="3" id="KW-1185">Reference proteome</keyword>
<organism evidence="2 3">
    <name type="scientific">Cinchona calisaya</name>
    <dbReference type="NCBI Taxonomy" id="153742"/>
    <lineage>
        <taxon>Eukaryota</taxon>
        <taxon>Viridiplantae</taxon>
        <taxon>Streptophyta</taxon>
        <taxon>Embryophyta</taxon>
        <taxon>Tracheophyta</taxon>
        <taxon>Spermatophyta</taxon>
        <taxon>Magnoliopsida</taxon>
        <taxon>eudicotyledons</taxon>
        <taxon>Gunneridae</taxon>
        <taxon>Pentapetalae</taxon>
        <taxon>asterids</taxon>
        <taxon>lamiids</taxon>
        <taxon>Gentianales</taxon>
        <taxon>Rubiaceae</taxon>
        <taxon>Cinchonoideae</taxon>
        <taxon>Cinchoneae</taxon>
        <taxon>Cinchona</taxon>
    </lineage>
</organism>
<name>A0ABD2XY94_9GENT</name>
<feature type="compositionally biased region" description="Low complexity" evidence="1">
    <location>
        <begin position="139"/>
        <end position="150"/>
    </location>
</feature>
<proteinExistence type="predicted"/>
<dbReference type="EMBL" id="JBJUIK010000016">
    <property type="protein sequence ID" value="KAL3499237.1"/>
    <property type="molecule type" value="Genomic_DNA"/>
</dbReference>
<gene>
    <name evidence="2" type="ORF">ACH5RR_038330</name>
</gene>
<protein>
    <submittedName>
        <fullName evidence="2">Uncharacterized protein</fullName>
    </submittedName>
</protein>
<feature type="compositionally biased region" description="Basic and acidic residues" evidence="1">
    <location>
        <begin position="151"/>
        <end position="169"/>
    </location>
</feature>